<protein>
    <recommendedName>
        <fullName evidence="1">DUF4159 domain-containing protein</fullName>
    </recommendedName>
</protein>
<organism evidence="2 3">
    <name type="scientific">Haloferula helveola</name>
    <dbReference type="NCBI Taxonomy" id="490095"/>
    <lineage>
        <taxon>Bacteria</taxon>
        <taxon>Pseudomonadati</taxon>
        <taxon>Verrucomicrobiota</taxon>
        <taxon>Verrucomicrobiia</taxon>
        <taxon>Verrucomicrobiales</taxon>
        <taxon>Verrucomicrobiaceae</taxon>
        <taxon>Haloferula</taxon>
    </lineage>
</organism>
<dbReference type="InterPro" id="IPR025297">
    <property type="entry name" value="DUF4159"/>
</dbReference>
<dbReference type="Proteomes" id="UP001374893">
    <property type="component" value="Chromosome"/>
</dbReference>
<evidence type="ECO:0000259" key="1">
    <source>
        <dbReference type="Pfam" id="PF13709"/>
    </source>
</evidence>
<proteinExistence type="predicted"/>
<evidence type="ECO:0000313" key="3">
    <source>
        <dbReference type="Proteomes" id="UP001374893"/>
    </source>
</evidence>
<reference evidence="2 3" key="1">
    <citation type="submission" date="2021-06" db="EMBL/GenBank/DDBJ databases">
        <title>Complete genome of Haloferula helveola possessing various polysaccharide degrading enzymes.</title>
        <authorList>
            <person name="Takami H."/>
            <person name="Huang C."/>
            <person name="Hamasaki K."/>
        </authorList>
    </citation>
    <scope>NUCLEOTIDE SEQUENCE [LARGE SCALE GENOMIC DNA]</scope>
    <source>
        <strain evidence="2 3">CN-1</strain>
    </source>
</reference>
<dbReference type="EMBL" id="AP024702">
    <property type="protein sequence ID" value="BCX47330.1"/>
    <property type="molecule type" value="Genomic_DNA"/>
</dbReference>
<feature type="domain" description="DUF4159" evidence="1">
    <location>
        <begin position="43"/>
        <end position="209"/>
    </location>
</feature>
<gene>
    <name evidence="2" type="ORF">HAHE_12380</name>
</gene>
<dbReference type="RefSeq" id="WP_338689469.1">
    <property type="nucleotide sequence ID" value="NZ_AP024702.1"/>
</dbReference>
<keyword evidence="3" id="KW-1185">Reference proteome</keyword>
<name>A0ABM7RD88_9BACT</name>
<dbReference type="Gene3D" id="3.40.50.12140">
    <property type="entry name" value="Domain of unknown function DUF4159"/>
    <property type="match status" value="1"/>
</dbReference>
<evidence type="ECO:0000313" key="2">
    <source>
        <dbReference type="EMBL" id="BCX47330.1"/>
    </source>
</evidence>
<dbReference type="Pfam" id="PF13709">
    <property type="entry name" value="DUF4159"/>
    <property type="match status" value="1"/>
</dbReference>
<accession>A0ABM7RD88</accession>
<sequence length="211" mass="23273">MKRIALIFSLLVAPLVADEAQRIKCGNLVYGKGQTSVCFADAFLKDAARETGIDIDPSFSRIALAKPELFKTPMCVFTGEGDFQLTPEERKNLKRYLENGGFIMASPGCSDADWNRAFQREISAALPEYKFAALPMDHELFSTVHKITEVRTYSKSVKLQGLQINGRLALLYSPEGLNDVRNASGCCCCGGSEIQQSRQVNVNALVYALLH</sequence>